<feature type="region of interest" description="Disordered" evidence="2">
    <location>
        <begin position="40"/>
        <end position="65"/>
    </location>
</feature>
<dbReference type="InterPro" id="IPR006261">
    <property type="entry name" value="dGTPase"/>
</dbReference>
<dbReference type="PANTHER" id="PTHR11373">
    <property type="entry name" value="DEOXYNUCLEOSIDE TRIPHOSPHATE TRIPHOSPHOHYDROLASE"/>
    <property type="match status" value="1"/>
</dbReference>
<dbReference type="PANTHER" id="PTHR11373:SF32">
    <property type="entry name" value="DEOXYGUANOSINETRIPHOSPHATE TRIPHOSPHOHYDROLASE"/>
    <property type="match status" value="1"/>
</dbReference>
<dbReference type="Gene3D" id="1.10.3550.10">
    <property type="entry name" value="eoxyguanosinetriphosphate triphosphohydrolase domain-like"/>
    <property type="match status" value="1"/>
</dbReference>
<dbReference type="AlphaFoldDB" id="A0A2A6J3P3"/>
<gene>
    <name evidence="4" type="ORF">CO666_29110</name>
</gene>
<feature type="domain" description="HD/PDEase" evidence="3">
    <location>
        <begin position="95"/>
        <end position="291"/>
    </location>
</feature>
<evidence type="ECO:0000259" key="3">
    <source>
        <dbReference type="SMART" id="SM00471"/>
    </source>
</evidence>
<evidence type="ECO:0000256" key="1">
    <source>
        <dbReference type="ARBA" id="ARBA00022801"/>
    </source>
</evidence>
<keyword evidence="1 4" id="KW-0378">Hydrolase</keyword>
<comment type="caution">
    <text evidence="4">The sequence shown here is derived from an EMBL/GenBank/DDBJ whole genome shotgun (WGS) entry which is preliminary data.</text>
</comment>
<feature type="compositionally biased region" description="Basic and acidic residues" evidence="2">
    <location>
        <begin position="48"/>
        <end position="65"/>
    </location>
</feature>
<dbReference type="NCBIfam" id="TIGR01353">
    <property type="entry name" value="dGTP_triPase"/>
    <property type="match status" value="1"/>
</dbReference>
<dbReference type="InterPro" id="IPR050135">
    <property type="entry name" value="dGTPase-like"/>
</dbReference>
<dbReference type="InterPro" id="IPR027432">
    <property type="entry name" value="dGTP_triphosphohydrolase_C"/>
</dbReference>
<dbReference type="SUPFAM" id="SSF109604">
    <property type="entry name" value="HD-domain/PDEase-like"/>
    <property type="match status" value="1"/>
</dbReference>
<dbReference type="Gene3D" id="1.10.3410.10">
    <property type="entry name" value="putative deoxyguanosinetriphosphate triphosphohydrolase like domain"/>
    <property type="match status" value="1"/>
</dbReference>
<protein>
    <submittedName>
        <fullName evidence="4">Deoxyguanosinetriphosphate triphosphohydrolase</fullName>
    </submittedName>
</protein>
<name>A0A2A6J3P3_9HYPH</name>
<sequence length="502" mass="56334">MVLLACGGRPIDESGPSAENLADTGEWTLGDLNWEKLLNSQRRKDKAKGKSAERSAKTAEHRTELERDHDRILFSTPVRRMQDKTQVFPLDPHDSVRTRLTHSHEVANMARSFGTALVYVYPEQLNLPENLSAERNVPALLEAIGLAHDLGNPPFGHQGEDAIQSWMKARAPDIFDGLDGAALREDFLRFEGNAQAFRLLTRLQIVNDSYGLNMTYAFLAALMKYPSPSDRVNKKVLARKKFNYFQSEADIAKEVWAETGLAEGVRHPMTFIMEACDDIAYSVVDVEDAAKKGLVNFDRLAGFLEFEGTGDACVAAVIAKARQQHQEFRAQSLSAAELDDITMQMFRVNAIGVMIVAATKAFADNLPAIMAGTFDKELMAESDAKRLWALLKEFAGRHIYPHRQVLEVELKGHQTIHGLMDIFWAAIINRIDPLNIGSKRTSPLHSYVYSRISENYRRVAESPDNSMPIRYRELQLMTDMMSGMTDSFAISLLKDLRERGAV</sequence>
<accession>A0A2A6J3P3</accession>
<evidence type="ECO:0000256" key="2">
    <source>
        <dbReference type="SAM" id="MobiDB-lite"/>
    </source>
</evidence>
<organism evidence="4 5">
    <name type="scientific">Rhizobium chutanense</name>
    <dbReference type="NCBI Taxonomy" id="2035448"/>
    <lineage>
        <taxon>Bacteria</taxon>
        <taxon>Pseudomonadati</taxon>
        <taxon>Pseudomonadota</taxon>
        <taxon>Alphaproteobacteria</taxon>
        <taxon>Hyphomicrobiales</taxon>
        <taxon>Rhizobiaceae</taxon>
        <taxon>Rhizobium/Agrobacterium group</taxon>
        <taxon>Rhizobium</taxon>
    </lineage>
</organism>
<keyword evidence="5" id="KW-1185">Reference proteome</keyword>
<dbReference type="InterPro" id="IPR023293">
    <property type="entry name" value="dGTP_triP_hydro_central_sf"/>
</dbReference>
<dbReference type="SMART" id="SM00471">
    <property type="entry name" value="HDc"/>
    <property type="match status" value="1"/>
</dbReference>
<dbReference type="Proteomes" id="UP000220768">
    <property type="component" value="Unassembled WGS sequence"/>
</dbReference>
<dbReference type="GO" id="GO:0006203">
    <property type="term" value="P:dGTP catabolic process"/>
    <property type="evidence" value="ECO:0007669"/>
    <property type="project" value="TreeGrafter"/>
</dbReference>
<dbReference type="GO" id="GO:0008832">
    <property type="term" value="F:dGTPase activity"/>
    <property type="evidence" value="ECO:0007669"/>
    <property type="project" value="TreeGrafter"/>
</dbReference>
<dbReference type="Gene3D" id="1.10.3210.10">
    <property type="entry name" value="Hypothetical protein af1432"/>
    <property type="match status" value="1"/>
</dbReference>
<dbReference type="EMBL" id="NWSV01000031">
    <property type="protein sequence ID" value="PDT00776.1"/>
    <property type="molecule type" value="Genomic_DNA"/>
</dbReference>
<dbReference type="InterPro" id="IPR003607">
    <property type="entry name" value="HD/PDEase_dom"/>
</dbReference>
<proteinExistence type="predicted"/>
<reference evidence="4 5" key="1">
    <citation type="submission" date="2017-09" db="EMBL/GenBank/DDBJ databases">
        <title>Comparative genomics of rhizobia isolated from Phaseolus vulgaris in China.</title>
        <authorList>
            <person name="Tong W."/>
        </authorList>
    </citation>
    <scope>NUCLEOTIDE SEQUENCE [LARGE SCALE GENOMIC DNA]</scope>
    <source>
        <strain evidence="4 5">C5</strain>
    </source>
</reference>
<evidence type="ECO:0000313" key="5">
    <source>
        <dbReference type="Proteomes" id="UP000220768"/>
    </source>
</evidence>
<evidence type="ECO:0000313" key="4">
    <source>
        <dbReference type="EMBL" id="PDT00776.1"/>
    </source>
</evidence>